<dbReference type="EMBL" id="CAJOBJ010327282">
    <property type="protein sequence ID" value="CAF5177175.1"/>
    <property type="molecule type" value="Genomic_DNA"/>
</dbReference>
<dbReference type="InterPro" id="IPR008930">
    <property type="entry name" value="Terpenoid_cyclase/PrenylTrfase"/>
</dbReference>
<keyword evidence="5" id="KW-0479">Metal-binding</keyword>
<evidence type="ECO:0000313" key="9">
    <source>
        <dbReference type="EMBL" id="CAF5177175.1"/>
    </source>
</evidence>
<dbReference type="GO" id="GO:0005965">
    <property type="term" value="C:protein farnesyltransferase complex"/>
    <property type="evidence" value="ECO:0007669"/>
    <property type="project" value="TreeGrafter"/>
</dbReference>
<organism evidence="9 10">
    <name type="scientific">Rotaria magnacalcarata</name>
    <dbReference type="NCBI Taxonomy" id="392030"/>
    <lineage>
        <taxon>Eukaryota</taxon>
        <taxon>Metazoa</taxon>
        <taxon>Spiralia</taxon>
        <taxon>Gnathifera</taxon>
        <taxon>Rotifera</taxon>
        <taxon>Eurotatoria</taxon>
        <taxon>Bdelloidea</taxon>
        <taxon>Philodinida</taxon>
        <taxon>Philodinidae</taxon>
        <taxon>Rotaria</taxon>
    </lineage>
</organism>
<evidence type="ECO:0000256" key="1">
    <source>
        <dbReference type="ARBA" id="ARBA00001947"/>
    </source>
</evidence>
<dbReference type="GO" id="GO:0046872">
    <property type="term" value="F:metal ion binding"/>
    <property type="evidence" value="ECO:0007669"/>
    <property type="project" value="UniProtKB-KW"/>
</dbReference>
<dbReference type="Gene3D" id="1.50.10.20">
    <property type="match status" value="1"/>
</dbReference>
<proteinExistence type="inferred from homology"/>
<dbReference type="Proteomes" id="UP000681720">
    <property type="component" value="Unassembled WGS sequence"/>
</dbReference>
<comment type="cofactor">
    <cofactor evidence="1">
        <name>Zn(2+)</name>
        <dbReference type="ChEBI" id="CHEBI:29105"/>
    </cofactor>
</comment>
<keyword evidence="6" id="KW-0677">Repeat</keyword>
<evidence type="ECO:0000256" key="5">
    <source>
        <dbReference type="ARBA" id="ARBA00022723"/>
    </source>
</evidence>
<dbReference type="PANTHER" id="PTHR11774">
    <property type="entry name" value="GERANYLGERANYL TRANSFERASE TYPE BETA SUBUNIT"/>
    <property type="match status" value="1"/>
</dbReference>
<reference evidence="9" key="1">
    <citation type="submission" date="2021-02" db="EMBL/GenBank/DDBJ databases">
        <authorList>
            <person name="Nowell W R."/>
        </authorList>
    </citation>
    <scope>NUCLEOTIDE SEQUENCE</scope>
</reference>
<evidence type="ECO:0000256" key="2">
    <source>
        <dbReference type="ARBA" id="ARBA00010497"/>
    </source>
</evidence>
<name>A0A8S3H771_9BILA</name>
<sequence>MKVGIHSKTAQCLLSGPGQVAHLAPTYAAVNALCLLRNEKAYKVVNRKKLSAWLKTILDPTNGSFSLHVDGESDIRATYCAASVATLCQLEDLPDLFKNTAEWVARYNELIYFN</sequence>
<evidence type="ECO:0000256" key="4">
    <source>
        <dbReference type="ARBA" id="ARBA00022679"/>
    </source>
</evidence>
<dbReference type="Pfam" id="PF00432">
    <property type="entry name" value="Prenyltrans"/>
    <property type="match status" value="1"/>
</dbReference>
<gene>
    <name evidence="9" type="ORF">GIL414_LOCUS68086</name>
</gene>
<protein>
    <recommendedName>
        <fullName evidence="8">Prenyltransferase alpha-alpha toroid domain-containing protein</fullName>
    </recommendedName>
</protein>
<evidence type="ECO:0000259" key="8">
    <source>
        <dbReference type="Pfam" id="PF00432"/>
    </source>
</evidence>
<evidence type="ECO:0000256" key="3">
    <source>
        <dbReference type="ARBA" id="ARBA00022602"/>
    </source>
</evidence>
<dbReference type="SUPFAM" id="SSF48239">
    <property type="entry name" value="Terpenoid cyclases/Protein prenyltransferases"/>
    <property type="match status" value="1"/>
</dbReference>
<evidence type="ECO:0000313" key="10">
    <source>
        <dbReference type="Proteomes" id="UP000681720"/>
    </source>
</evidence>
<comment type="similarity">
    <text evidence="2">Belongs to the protein prenyltransferase subunit beta family.</text>
</comment>
<feature type="domain" description="Prenyltransferase alpha-alpha toroid" evidence="8">
    <location>
        <begin position="15"/>
        <end position="107"/>
    </location>
</feature>
<dbReference type="PANTHER" id="PTHR11774:SF6">
    <property type="entry name" value="PROTEIN FARNESYLTRANSFERASE SUBUNIT BETA"/>
    <property type="match status" value="1"/>
</dbReference>
<dbReference type="AlphaFoldDB" id="A0A8S3H771"/>
<dbReference type="InterPro" id="IPR045089">
    <property type="entry name" value="PGGT1B-like"/>
</dbReference>
<keyword evidence="7" id="KW-0862">Zinc</keyword>
<comment type="caution">
    <text evidence="9">The sequence shown here is derived from an EMBL/GenBank/DDBJ whole genome shotgun (WGS) entry which is preliminary data.</text>
</comment>
<evidence type="ECO:0000256" key="6">
    <source>
        <dbReference type="ARBA" id="ARBA00022737"/>
    </source>
</evidence>
<keyword evidence="3" id="KW-0637">Prenyltransferase</keyword>
<keyword evidence="4" id="KW-0808">Transferase</keyword>
<dbReference type="InterPro" id="IPR001330">
    <property type="entry name" value="Prenyltrans"/>
</dbReference>
<evidence type="ECO:0000256" key="7">
    <source>
        <dbReference type="ARBA" id="ARBA00022833"/>
    </source>
</evidence>
<accession>A0A8S3H771</accession>
<dbReference type="GO" id="GO:0004660">
    <property type="term" value="F:protein farnesyltransferase activity"/>
    <property type="evidence" value="ECO:0007669"/>
    <property type="project" value="TreeGrafter"/>
</dbReference>